<keyword evidence="3" id="KW-1185">Reference proteome</keyword>
<feature type="region of interest" description="Disordered" evidence="1">
    <location>
        <begin position="171"/>
        <end position="222"/>
    </location>
</feature>
<dbReference type="Proteomes" id="UP000186817">
    <property type="component" value="Unassembled WGS sequence"/>
</dbReference>
<evidence type="ECO:0000313" key="3">
    <source>
        <dbReference type="Proteomes" id="UP000186817"/>
    </source>
</evidence>
<protein>
    <submittedName>
        <fullName evidence="2">Uncharacterized protein</fullName>
    </submittedName>
</protein>
<accession>A0A1Q9DDK8</accession>
<evidence type="ECO:0000256" key="1">
    <source>
        <dbReference type="SAM" id="MobiDB-lite"/>
    </source>
</evidence>
<dbReference type="EMBL" id="LSRX01000589">
    <property type="protein sequence ID" value="OLP93249.1"/>
    <property type="molecule type" value="Genomic_DNA"/>
</dbReference>
<organism evidence="2 3">
    <name type="scientific">Symbiodinium microadriaticum</name>
    <name type="common">Dinoflagellate</name>
    <name type="synonym">Zooxanthella microadriatica</name>
    <dbReference type="NCBI Taxonomy" id="2951"/>
    <lineage>
        <taxon>Eukaryota</taxon>
        <taxon>Sar</taxon>
        <taxon>Alveolata</taxon>
        <taxon>Dinophyceae</taxon>
        <taxon>Suessiales</taxon>
        <taxon>Symbiodiniaceae</taxon>
        <taxon>Symbiodinium</taxon>
    </lineage>
</organism>
<proteinExistence type="predicted"/>
<gene>
    <name evidence="2" type="ORF">AK812_SmicGene24847</name>
</gene>
<comment type="caution">
    <text evidence="2">The sequence shown here is derived from an EMBL/GenBank/DDBJ whole genome shotgun (WGS) entry which is preliminary data.</text>
</comment>
<evidence type="ECO:0000313" key="2">
    <source>
        <dbReference type="EMBL" id="OLP93249.1"/>
    </source>
</evidence>
<dbReference type="AlphaFoldDB" id="A0A1Q9DDK8"/>
<name>A0A1Q9DDK8_SYMMI</name>
<reference evidence="2 3" key="1">
    <citation type="submission" date="2016-02" db="EMBL/GenBank/DDBJ databases">
        <title>Genome analysis of coral dinoflagellate symbionts highlights evolutionary adaptations to a symbiotic lifestyle.</title>
        <authorList>
            <person name="Aranda M."/>
            <person name="Li Y."/>
            <person name="Liew Y.J."/>
            <person name="Baumgarten S."/>
            <person name="Simakov O."/>
            <person name="Wilson M."/>
            <person name="Piel J."/>
            <person name="Ashoor H."/>
            <person name="Bougouffa S."/>
            <person name="Bajic V.B."/>
            <person name="Ryu T."/>
            <person name="Ravasi T."/>
            <person name="Bayer T."/>
            <person name="Micklem G."/>
            <person name="Kim H."/>
            <person name="Bhak J."/>
            <person name="Lajeunesse T.C."/>
            <person name="Voolstra C.R."/>
        </authorList>
    </citation>
    <scope>NUCLEOTIDE SEQUENCE [LARGE SCALE GENOMIC DNA]</scope>
    <source>
        <strain evidence="2 3">CCMP2467</strain>
    </source>
</reference>
<sequence length="222" mass="24440">MKRTQAMPDIEGKLVSVFHCEVESSPDKRTIQNRRQRDMTQLLKLEHHGGFKPRRNLDIGYPKPNSRTHSLFPVRLEWWLATNGTGKNAERPGMNLVAVGGSNKPPPRERPLVQVLCIEKLDYKKSGEKQICGKGLLASQEKNKTRPSKAVSEAPDPSQLRAGYAMLSILTAPPLRPPPGAHQRIVAQPGRQAQTHSMAHDGELDPSGSKSRAVVKPSAADA</sequence>